<feature type="domain" description="Transmembrane protein 131-like second Ig-like" evidence="9">
    <location>
        <begin position="194"/>
        <end position="346"/>
    </location>
</feature>
<dbReference type="InterPro" id="IPR045695">
    <property type="entry name" value="TMEM131-like_Ig_dom2"/>
</dbReference>
<evidence type="ECO:0008006" key="15">
    <source>
        <dbReference type="Google" id="ProtNLM"/>
    </source>
</evidence>
<evidence type="ECO:0000256" key="7">
    <source>
        <dbReference type="SAM" id="MobiDB-lite"/>
    </source>
</evidence>
<dbReference type="Pfam" id="PF24501">
    <property type="entry name" value="Ig_TMEM131L_5"/>
    <property type="match status" value="1"/>
</dbReference>
<keyword evidence="3" id="KW-0812">Transmembrane</keyword>
<evidence type="ECO:0000256" key="2">
    <source>
        <dbReference type="ARBA" id="ARBA00006682"/>
    </source>
</evidence>
<feature type="compositionally biased region" description="Low complexity" evidence="7">
    <location>
        <begin position="984"/>
        <end position="999"/>
    </location>
</feature>
<evidence type="ECO:0000256" key="1">
    <source>
        <dbReference type="ARBA" id="ARBA00004479"/>
    </source>
</evidence>
<feature type="region of interest" description="Disordered" evidence="7">
    <location>
        <begin position="980"/>
        <end position="1001"/>
    </location>
</feature>
<feature type="non-terminal residue" evidence="13">
    <location>
        <position position="1189"/>
    </location>
</feature>
<evidence type="ECO:0000256" key="3">
    <source>
        <dbReference type="ARBA" id="ARBA00022692"/>
    </source>
</evidence>
<dbReference type="InterPro" id="IPR055436">
    <property type="entry name" value="Ig_TMEM131L_4"/>
</dbReference>
<feature type="domain" description="TMEM131L fifth Ig-like" evidence="12">
    <location>
        <begin position="771"/>
        <end position="835"/>
    </location>
</feature>
<keyword evidence="4" id="KW-0732">Signal</keyword>
<keyword evidence="6" id="KW-0472">Membrane</keyword>
<evidence type="ECO:0000256" key="5">
    <source>
        <dbReference type="ARBA" id="ARBA00022989"/>
    </source>
</evidence>
<feature type="domain" description="TMEM131L fourth Ig-like" evidence="11">
    <location>
        <begin position="585"/>
        <end position="721"/>
    </location>
</feature>
<feature type="region of interest" description="Disordered" evidence="7">
    <location>
        <begin position="1"/>
        <end position="46"/>
    </location>
</feature>
<protein>
    <recommendedName>
        <fullName evidence="15">Transmembrane protein 131-like</fullName>
    </recommendedName>
</protein>
<keyword evidence="5" id="KW-1133">Transmembrane helix</keyword>
<dbReference type="GO" id="GO:0090090">
    <property type="term" value="P:negative regulation of canonical Wnt signaling pathway"/>
    <property type="evidence" value="ECO:0007669"/>
    <property type="project" value="TreeGrafter"/>
</dbReference>
<comment type="caution">
    <text evidence="13">The sequence shown here is derived from an EMBL/GenBank/DDBJ whole genome shotgun (WGS) entry which is preliminary data.</text>
</comment>
<sequence>HTGSCPRGDRGPAEEAEDAAEKKKSLRGRRRGSSSMAGRLEQGSSRHGHAATNLLLLGALQLLHGLRQTGAQQQVVDRLPSVVELWPAEEGEAMLPAQADEEQDMEEPPPELSFSGPSGRVLHIQPSVLDFGAQQLGVPRAKMLLAYNPSKGAEVLVSSVFTACRHFHVSPPQNRVFGEGSSETSTEDSEKLVGNAHLLFPQFEDVQPSQSQGDATNSSLLQLRLKCDIAYEMHQSPKNACFATDHSRLLEINVVLRTGNDRMTSESLKQYILDNVFVVYVATATSDFSYGSTVNIYILNSGNYLVHLQDIHSVLHHEFLSVQSEPVLLLSSASNFTKVASITCGAATREHKAHCLGDIRMNLLSGSTALQACFSSQVNEGVFGLDPSVASFHIGHHHMDSGVWSIWLTNNFDFSIVLHDVFVAREARDVLKILNFTDQLSLSPGCWNVFSLKLNAKDPPTSLFTNIYLSTNLGVRFEIPLQIHSTLSKKGHFEAIAQCGRHYYFEKSDAANVRWQRSLSLDHSTWKVDSELGNELYERYWKLKYGDTCRKHFLIRTKDVDQKKVEKGPFAFFWPHLISEPGFALNFSTTALKNSTVRYFTLRNPSSLFVTVQLLPLSSYPSPQPALDLLTKWFSINVNSINFTTDEFRLAKECVQSGDLQHDLSTTKSSLEVLQLTLKPWEIRRIGVKFTPADSRKVTSLIMIRNNLTILDVVTVEGLGARESLKVGGRLPGTGGSLRFKVPESTLMDCRQQLKNSKHILSITKIFKVENIGPVPITISSMKINGYTCQGFGFEVLDCRSFFLDQNSSREISIVFIPDFTSSWVIRELTLVTASDLEFHFTLNVTLPHHLLPLCADGVPGPSWEESFWMLTVLCVSLSLLGVVLIAFQQAQYILTEFMKSRGRQTPASALHPNKTAADTISPDSYSRGTCKAFVDSCSPPDKGKGKGFISVSTMTSRNQNASKRSPATFSHSQKKHKCSVYYSRPKPSSPTSSTLSITNDKFPQQASDGVLLIAKDVCVDTHQEKWTDLTCVSDVNIDLQKHLALPVTDLEKDDLALTNTALAKSSSLELLPKEDLPTFMFPTETSLRTSEGVTELKEPLICTSLSARKSPECLLARSTSPLHIELPAIVQKFDGNTQQVCLRKEKEICEASKKQPCTNLPIEKPVYKAKELKCCGRPDVQSAEHEDA</sequence>
<dbReference type="Pfam" id="PF19532">
    <property type="entry name" value="Ig_TMEM131L_2nd"/>
    <property type="match status" value="1"/>
</dbReference>
<feature type="domain" description="TMEM131L third Ig-like" evidence="10">
    <location>
        <begin position="386"/>
        <end position="485"/>
    </location>
</feature>
<evidence type="ECO:0000259" key="12">
    <source>
        <dbReference type="Pfam" id="PF24501"/>
    </source>
</evidence>
<dbReference type="GO" id="GO:0005886">
    <property type="term" value="C:plasma membrane"/>
    <property type="evidence" value="ECO:0007669"/>
    <property type="project" value="TreeGrafter"/>
</dbReference>
<evidence type="ECO:0000256" key="4">
    <source>
        <dbReference type="ARBA" id="ARBA00022729"/>
    </source>
</evidence>
<gene>
    <name evidence="13" type="ORF">NDU88_003975</name>
</gene>
<feature type="compositionally biased region" description="Basic and acidic residues" evidence="7">
    <location>
        <begin position="7"/>
        <end position="23"/>
    </location>
</feature>
<reference evidence="13" key="1">
    <citation type="journal article" date="2022" name="bioRxiv">
        <title>Sequencing and chromosome-scale assembly of the giantPleurodeles waltlgenome.</title>
        <authorList>
            <person name="Brown T."/>
            <person name="Elewa A."/>
            <person name="Iarovenko S."/>
            <person name="Subramanian E."/>
            <person name="Araus A.J."/>
            <person name="Petzold A."/>
            <person name="Susuki M."/>
            <person name="Suzuki K.-i.T."/>
            <person name="Hayashi T."/>
            <person name="Toyoda A."/>
            <person name="Oliveira C."/>
            <person name="Osipova E."/>
            <person name="Leigh N.D."/>
            <person name="Simon A."/>
            <person name="Yun M.H."/>
        </authorList>
    </citation>
    <scope>NUCLEOTIDE SEQUENCE</scope>
    <source>
        <strain evidence="13">20211129_DDA</strain>
        <tissue evidence="13">Liver</tissue>
    </source>
</reference>
<dbReference type="Pfam" id="PF24499">
    <property type="entry name" value="Ig_TMEM131L_4"/>
    <property type="match status" value="1"/>
</dbReference>
<evidence type="ECO:0000256" key="6">
    <source>
        <dbReference type="ARBA" id="ARBA00023136"/>
    </source>
</evidence>
<organism evidence="13 14">
    <name type="scientific">Pleurodeles waltl</name>
    <name type="common">Iberian ribbed newt</name>
    <dbReference type="NCBI Taxonomy" id="8319"/>
    <lineage>
        <taxon>Eukaryota</taxon>
        <taxon>Metazoa</taxon>
        <taxon>Chordata</taxon>
        <taxon>Craniata</taxon>
        <taxon>Vertebrata</taxon>
        <taxon>Euteleostomi</taxon>
        <taxon>Amphibia</taxon>
        <taxon>Batrachia</taxon>
        <taxon>Caudata</taxon>
        <taxon>Salamandroidea</taxon>
        <taxon>Salamandridae</taxon>
        <taxon>Pleurodelinae</taxon>
        <taxon>Pleurodeles</taxon>
    </lineage>
</organism>
<evidence type="ECO:0000313" key="14">
    <source>
        <dbReference type="Proteomes" id="UP001066276"/>
    </source>
</evidence>
<name>A0AAV7WT80_PLEWA</name>
<dbReference type="InterPro" id="IPR055437">
    <property type="entry name" value="TMEM131L_Ig_5"/>
</dbReference>
<evidence type="ECO:0000313" key="13">
    <source>
        <dbReference type="EMBL" id="KAJ1216373.1"/>
    </source>
</evidence>
<dbReference type="Pfam" id="PF24498">
    <property type="entry name" value="Ig_TMEM131L_3"/>
    <property type="match status" value="1"/>
</dbReference>
<dbReference type="Pfam" id="PF12371">
    <property type="entry name" value="TMEM131_like_N"/>
    <property type="match status" value="1"/>
</dbReference>
<dbReference type="AlphaFoldDB" id="A0AAV7WT80"/>
<feature type="region of interest" description="Disordered" evidence="7">
    <location>
        <begin position="955"/>
        <end position="974"/>
    </location>
</feature>
<comment type="subcellular location">
    <subcellularLocation>
        <location evidence="1">Membrane</location>
        <topology evidence="1">Single-pass type I membrane protein</topology>
    </subcellularLocation>
</comment>
<dbReference type="InterPro" id="IPR022113">
    <property type="entry name" value="TMEM131L_N"/>
</dbReference>
<keyword evidence="14" id="KW-1185">Reference proteome</keyword>
<evidence type="ECO:0000259" key="9">
    <source>
        <dbReference type="Pfam" id="PF19532"/>
    </source>
</evidence>
<dbReference type="InterPro" id="IPR055435">
    <property type="entry name" value="Ig_TMEM131L_3"/>
</dbReference>
<dbReference type="EMBL" id="JANPWB010000001">
    <property type="protein sequence ID" value="KAJ1216373.1"/>
    <property type="molecule type" value="Genomic_DNA"/>
</dbReference>
<dbReference type="InterPro" id="IPR039877">
    <property type="entry name" value="TMEM131-like"/>
</dbReference>
<feature type="non-terminal residue" evidence="13">
    <location>
        <position position="1"/>
    </location>
</feature>
<evidence type="ECO:0000259" key="10">
    <source>
        <dbReference type="Pfam" id="PF24498"/>
    </source>
</evidence>
<feature type="domain" description="Transmembrane protein 131-like N-terminal" evidence="8">
    <location>
        <begin position="122"/>
        <end position="176"/>
    </location>
</feature>
<evidence type="ECO:0000259" key="11">
    <source>
        <dbReference type="Pfam" id="PF24499"/>
    </source>
</evidence>
<comment type="similarity">
    <text evidence="2">Belongs to the TMEM131 family.</text>
</comment>
<proteinExistence type="inferred from homology"/>
<dbReference type="PANTHER" id="PTHR22050:SF2">
    <property type="entry name" value="TRANSMEMBRANE PROTEIN 131-LIKE"/>
    <property type="match status" value="1"/>
</dbReference>
<dbReference type="PANTHER" id="PTHR22050">
    <property type="entry name" value="RW1 PROTEIN HOMOLOG"/>
    <property type="match status" value="1"/>
</dbReference>
<evidence type="ECO:0000259" key="8">
    <source>
        <dbReference type="Pfam" id="PF12371"/>
    </source>
</evidence>
<feature type="compositionally biased region" description="Polar residues" evidence="7">
    <location>
        <begin position="955"/>
        <end position="972"/>
    </location>
</feature>
<accession>A0AAV7WT80</accession>
<dbReference type="Proteomes" id="UP001066276">
    <property type="component" value="Chromosome 1_1"/>
</dbReference>